<dbReference type="Gene3D" id="3.40.50.720">
    <property type="entry name" value="NAD(P)-binding Rossmann-like Domain"/>
    <property type="match status" value="1"/>
</dbReference>
<dbReference type="InterPro" id="IPR033922">
    <property type="entry name" value="NAD_bind_Glu_DH"/>
</dbReference>
<protein>
    <recommendedName>
        <fullName evidence="2">Glutamate/phenylalanine/leucine/valine/L-tryptophan dehydrogenase C-terminal domain-containing protein</fullName>
    </recommendedName>
</protein>
<dbReference type="SMART" id="SM00839">
    <property type="entry name" value="ELFV_dehydrog"/>
    <property type="match status" value="1"/>
</dbReference>
<dbReference type="SUPFAM" id="SSF51735">
    <property type="entry name" value="NAD(P)-binding Rossmann-fold domains"/>
    <property type="match status" value="1"/>
</dbReference>
<dbReference type="PANTHER" id="PTHR11606">
    <property type="entry name" value="GLUTAMATE DEHYDROGENASE"/>
    <property type="match status" value="1"/>
</dbReference>
<proteinExistence type="predicted"/>
<evidence type="ECO:0000256" key="1">
    <source>
        <dbReference type="ARBA" id="ARBA00023002"/>
    </source>
</evidence>
<dbReference type="AlphaFoldDB" id="X1HD37"/>
<gene>
    <name evidence="3" type="ORF">S03H2_46885</name>
</gene>
<name>X1HD37_9ZZZZ</name>
<comment type="caution">
    <text evidence="3">The sequence shown here is derived from an EMBL/GenBank/DDBJ whole genome shotgun (WGS) entry which is preliminary data.</text>
</comment>
<dbReference type="GO" id="GO:0004352">
    <property type="term" value="F:glutamate dehydrogenase (NAD+) activity"/>
    <property type="evidence" value="ECO:0007669"/>
    <property type="project" value="TreeGrafter"/>
</dbReference>
<feature type="non-terminal residue" evidence="3">
    <location>
        <position position="1"/>
    </location>
</feature>
<feature type="domain" description="Glutamate/phenylalanine/leucine/valine/L-tryptophan dehydrogenase C-terminal" evidence="2">
    <location>
        <begin position="1"/>
        <end position="168"/>
    </location>
</feature>
<reference evidence="3" key="1">
    <citation type="journal article" date="2014" name="Front. Microbiol.">
        <title>High frequency of phylogenetically diverse reductive dehalogenase-homologous genes in deep subseafloor sedimentary metagenomes.</title>
        <authorList>
            <person name="Kawai M."/>
            <person name="Futagami T."/>
            <person name="Toyoda A."/>
            <person name="Takaki Y."/>
            <person name="Nishi S."/>
            <person name="Hori S."/>
            <person name="Arai W."/>
            <person name="Tsubouchi T."/>
            <person name="Morono Y."/>
            <person name="Uchiyama I."/>
            <person name="Ito T."/>
            <person name="Fujiyama A."/>
            <person name="Inagaki F."/>
            <person name="Takami H."/>
        </authorList>
    </citation>
    <scope>NUCLEOTIDE SEQUENCE</scope>
    <source>
        <strain evidence="3">Expedition CK06-06</strain>
    </source>
</reference>
<organism evidence="3">
    <name type="scientific">marine sediment metagenome</name>
    <dbReference type="NCBI Taxonomy" id="412755"/>
    <lineage>
        <taxon>unclassified sequences</taxon>
        <taxon>metagenomes</taxon>
        <taxon>ecological metagenomes</taxon>
    </lineage>
</organism>
<dbReference type="Pfam" id="PF00208">
    <property type="entry name" value="ELFV_dehydrog"/>
    <property type="match status" value="1"/>
</dbReference>
<dbReference type="CDD" id="cd01076">
    <property type="entry name" value="NAD_bind_1_Glu_DH"/>
    <property type="match status" value="1"/>
</dbReference>
<evidence type="ECO:0000259" key="2">
    <source>
        <dbReference type="SMART" id="SM00839"/>
    </source>
</evidence>
<dbReference type="InterPro" id="IPR006096">
    <property type="entry name" value="Glu/Leu/Phe/Val/Trp_DH_C"/>
</dbReference>
<dbReference type="PANTHER" id="PTHR11606:SF13">
    <property type="entry name" value="GLUTAMATE DEHYDROGENASE 1, MITOCHONDRIAL"/>
    <property type="match status" value="1"/>
</dbReference>
<sequence length="169" mass="19069">GIYKPDGFDPRSVLRHKKNTGSVIGFPGTKPITNREILELDVDVLWPAALEGVITKENAPKVKAKIVAEAANGPTTPDADKILYKNRVFIIPDFLCNAGGVTVSYFEWVQNASNFYWELEEIHQRLDRKMTKAFRDTLDICLKEKVNMRVAAYMAAVSRVARAMELRGW</sequence>
<evidence type="ECO:0000313" key="3">
    <source>
        <dbReference type="EMBL" id="GAH67322.1"/>
    </source>
</evidence>
<keyword evidence="1" id="KW-0560">Oxidoreductase</keyword>
<accession>X1HD37</accession>
<dbReference type="GO" id="GO:0006538">
    <property type="term" value="P:L-glutamate catabolic process"/>
    <property type="evidence" value="ECO:0007669"/>
    <property type="project" value="TreeGrafter"/>
</dbReference>
<dbReference type="InterPro" id="IPR036291">
    <property type="entry name" value="NAD(P)-bd_dom_sf"/>
</dbReference>
<dbReference type="EMBL" id="BARU01029471">
    <property type="protein sequence ID" value="GAH67322.1"/>
    <property type="molecule type" value="Genomic_DNA"/>
</dbReference>